<dbReference type="AlphaFoldDB" id="I3EJP0"/>
<dbReference type="VEuPathDB" id="MicrosporidiaDB:NEQG_00207"/>
<gene>
    <name evidence="2" type="ORF">NEQG_00207</name>
</gene>
<accession>I3EJP0</accession>
<evidence type="ECO:0000313" key="2">
    <source>
        <dbReference type="EMBL" id="EIJ89437.1"/>
    </source>
</evidence>
<dbReference type="EMBL" id="GL870876">
    <property type="protein sequence ID" value="EIJ89437.1"/>
    <property type="molecule type" value="Genomic_DNA"/>
</dbReference>
<keyword evidence="3" id="KW-1185">Reference proteome</keyword>
<dbReference type="OMA" id="IYMEDEC"/>
<protein>
    <submittedName>
        <fullName evidence="2">Uncharacterized protein</fullName>
    </submittedName>
</protein>
<proteinExistence type="predicted"/>
<dbReference type="OrthoDB" id="10308827at2759"/>
<sequence>MGSNGLSKIGKGKRGHSNDIRMDEDSDPFSIHNDIQKEIEKNQSIINENLNKMKHTVKLFKGVDKENISVEEAVTANDTNVRVTVKQKEKSGRGNNKSSNSQDIDKQFSIGNDKKVKNAVLEGAVLVVYLEKGSPSNRTIEVS</sequence>
<feature type="region of interest" description="Disordered" evidence="1">
    <location>
        <begin position="1"/>
        <end position="30"/>
    </location>
</feature>
<name>I3EJP0_NEMP3</name>
<reference evidence="2" key="1">
    <citation type="submission" date="2011-01" db="EMBL/GenBank/DDBJ databases">
        <title>The Genome Sequence of Nematocida parisii strain ERTm3.</title>
        <authorList>
            <consortium name="The Broad Institute Genome Sequencing Platform"/>
            <consortium name="The Broad Institute Genome Sequencing Center for Infectious Disease"/>
            <person name="Cuomo C."/>
            <person name="Troemel E."/>
            <person name="Young S.K."/>
            <person name="Zeng Q."/>
            <person name="Gargeya S."/>
            <person name="Fitzgerald M."/>
            <person name="Haas B."/>
            <person name="Abouelleil A."/>
            <person name="Alvarado L."/>
            <person name="Arachchi H.M."/>
            <person name="Berlin A."/>
            <person name="Chapman S.B."/>
            <person name="Gearin G."/>
            <person name="Goldberg J."/>
            <person name="Griggs A."/>
            <person name="Gujja S."/>
            <person name="Hansen M."/>
            <person name="Heiman D."/>
            <person name="Howarth C."/>
            <person name="Larimer J."/>
            <person name="Lui A."/>
            <person name="MacDonald P.J.P."/>
            <person name="McCowen C."/>
            <person name="Montmayeur A."/>
            <person name="Murphy C."/>
            <person name="Neiman D."/>
            <person name="Pearson M."/>
            <person name="Priest M."/>
            <person name="Roberts A."/>
            <person name="Saif S."/>
            <person name="Shea T."/>
            <person name="Sisk P."/>
            <person name="Stolte C."/>
            <person name="Sykes S."/>
            <person name="Wortman J."/>
            <person name="Nusbaum C."/>
            <person name="Birren B."/>
        </authorList>
    </citation>
    <scope>NUCLEOTIDE SEQUENCE</scope>
    <source>
        <strain evidence="2">ERTm3</strain>
    </source>
</reference>
<dbReference type="InParanoid" id="I3EJP0"/>
<dbReference type="HOGENOM" id="CLU_1806695_0_0_1"/>
<feature type="region of interest" description="Disordered" evidence="1">
    <location>
        <begin position="83"/>
        <end position="109"/>
    </location>
</feature>
<evidence type="ECO:0000313" key="3">
    <source>
        <dbReference type="Proteomes" id="UP000002872"/>
    </source>
</evidence>
<evidence type="ECO:0000256" key="1">
    <source>
        <dbReference type="SAM" id="MobiDB-lite"/>
    </source>
</evidence>
<dbReference type="Proteomes" id="UP000002872">
    <property type="component" value="Unassembled WGS sequence"/>
</dbReference>
<organism evidence="2 3">
    <name type="scientific">Nematocida parisii (strain ERTm3)</name>
    <name type="common">Nematode killer fungus</name>
    <dbReference type="NCBI Taxonomy" id="935791"/>
    <lineage>
        <taxon>Eukaryota</taxon>
        <taxon>Fungi</taxon>
        <taxon>Fungi incertae sedis</taxon>
        <taxon>Microsporidia</taxon>
        <taxon>Nematocida</taxon>
    </lineage>
</organism>